<evidence type="ECO:0000256" key="1">
    <source>
        <dbReference type="ARBA" id="ARBA00005558"/>
    </source>
</evidence>
<dbReference type="Pfam" id="PF13296">
    <property type="entry name" value="T6SS_Vgr"/>
    <property type="match status" value="1"/>
</dbReference>
<evidence type="ECO:0000313" key="7">
    <source>
        <dbReference type="Proteomes" id="UP001302652"/>
    </source>
</evidence>
<dbReference type="Pfam" id="PF05954">
    <property type="entry name" value="Phage_GPD"/>
    <property type="match status" value="1"/>
</dbReference>
<dbReference type="Gene3D" id="3.55.50.10">
    <property type="entry name" value="Baseplate protein-like domains"/>
    <property type="match status" value="1"/>
</dbReference>
<proteinExistence type="inferred from homology"/>
<reference evidence="6 7" key="1">
    <citation type="submission" date="2023-10" db="EMBL/GenBank/DDBJ databases">
        <title>Surface-active antibiotics is a multifunctional adaptation for post-fire microbes.</title>
        <authorList>
            <person name="Liu M.D."/>
            <person name="Du Y."/>
            <person name="Koupaei S.K."/>
            <person name="Kim N.R."/>
            <person name="Zhang W."/>
            <person name="Traxler M.F."/>
        </authorList>
    </citation>
    <scope>NUCLEOTIDE SEQUENCE [LARGE SCALE GENOMIC DNA]</scope>
    <source>
        <strain evidence="6 7">F3</strain>
    </source>
</reference>
<comment type="similarity">
    <text evidence="1">Belongs to the VgrG protein family.</text>
</comment>
<protein>
    <submittedName>
        <fullName evidence="6">Type VI secretion system tip protein TssI/VgrG</fullName>
    </submittedName>
</protein>
<evidence type="ECO:0000259" key="3">
    <source>
        <dbReference type="Pfam" id="PF04717"/>
    </source>
</evidence>
<keyword evidence="7" id="KW-1185">Reference proteome</keyword>
<organism evidence="6 7">
    <name type="scientific">Paraburkholderia kirstenboschensis</name>
    <dbReference type="NCBI Taxonomy" id="1245436"/>
    <lineage>
        <taxon>Bacteria</taxon>
        <taxon>Pseudomonadati</taxon>
        <taxon>Pseudomonadota</taxon>
        <taxon>Betaproteobacteria</taxon>
        <taxon>Burkholderiales</taxon>
        <taxon>Burkholderiaceae</taxon>
        <taxon>Paraburkholderia</taxon>
    </lineage>
</organism>
<dbReference type="Proteomes" id="UP001302652">
    <property type="component" value="Chromosome 1"/>
</dbReference>
<dbReference type="InterPro" id="IPR006533">
    <property type="entry name" value="T6SS_Vgr_RhsGE"/>
</dbReference>
<feature type="region of interest" description="Disordered" evidence="2">
    <location>
        <begin position="853"/>
        <end position="880"/>
    </location>
</feature>
<sequence>MLKFSTRRTITVSGAALPESPSGEPALVLRSIRGEEALSEIYTYTLDMVTPQDLDMFSDDAANLDLRAMIGRPLTVAIQLEGKGRFSGPSWMSNIGSGMREISGIVTSARFVEQQDRQSHYRLTLQPGLWLAGQRSDYRIFQRRNVIDIIREVVRIYPFSCAWRTSRIYPPLDYQVQYGETDFDFVQRLMAEHGIYWFFEHSGTYHRMVFVDHVGAHRPVESEAYHTLAYYPPGHKIDAEYIDAFDIAQTLQSGVWTTGDYDFKQPEANLGVRKVQPQKTIHNDLARYEWPGDYTSTVEGEKFAQIRIEELFARGERAEGRGALRNVVCGTTFHLENHPYRKANQEYMVIRAKLDAEETMDASGPGVYRFDTDFTVQPATNVFRPARTVPKPRTTGPQTAVVTGFDRNVVSTEPYGRVTLKFRWDRSPSRDENSSCWVRVMSPWAGNGHGSISVPRVGTEVIVDFINGDPDRPFVIGQAYNALNLPPWPLQGNHMLSGMRSRELEGSASNQFVADDTPGELQAQVTSDQANSRLVVGYNTRIVPGEGRKQARGIGWELATDSWGVLRANHGMLVTTETRRGAQSPAKDMGETVQRLTQARSQHEDMAQLAQQHNAQSPGAGQHDAAQAIKAQNDAIRGGEVRPRENPFPEMTRPDLVLASAAGIAMSATQGMHIVSGQDHAVTAGRDVSVSSGRSLFASVRGAISMFAYQLGMKLIAAKGKVDIQAQSDQMALAALKDVTISSTDGKVIITASKEVWIGAGGSYIQINGSGIINGSPGMILEKGASWDVPGPASMRMPLPDLPGEKSFSAQFVLQDRSGAVLRNYPYRLDAENGPTWYGITDENGLTQRVWTASEQSLRAHPHEAPQPDEAAPEDDSHDC</sequence>
<evidence type="ECO:0000259" key="4">
    <source>
        <dbReference type="Pfam" id="PF10106"/>
    </source>
</evidence>
<dbReference type="InterPro" id="IPR017847">
    <property type="entry name" value="T6SS_RhsGE_Vgr_subset"/>
</dbReference>
<dbReference type="NCBIfam" id="TIGR01646">
    <property type="entry name" value="vgr_GE"/>
    <property type="match status" value="1"/>
</dbReference>
<feature type="domain" description="DUF2345" evidence="4">
    <location>
        <begin position="645"/>
        <end position="793"/>
    </location>
</feature>
<name>A0ABZ0ENJ5_9BURK</name>
<dbReference type="InterPro" id="IPR037026">
    <property type="entry name" value="Vgr_OB-fold_dom_sf"/>
</dbReference>
<dbReference type="SUPFAM" id="SSF69255">
    <property type="entry name" value="gp5 N-terminal domain-like"/>
    <property type="match status" value="1"/>
</dbReference>
<dbReference type="Gene3D" id="4.10.220.110">
    <property type="match status" value="1"/>
</dbReference>
<gene>
    <name evidence="6" type="primary">tssI</name>
    <name evidence="6" type="ORF">RW095_39350</name>
</gene>
<dbReference type="InterPro" id="IPR028244">
    <property type="entry name" value="T6SS_Rhs_Vgr_dom"/>
</dbReference>
<feature type="compositionally biased region" description="Acidic residues" evidence="2">
    <location>
        <begin position="871"/>
        <end position="880"/>
    </location>
</feature>
<dbReference type="NCBIfam" id="TIGR03361">
    <property type="entry name" value="VI_Rhs_Vgr"/>
    <property type="match status" value="1"/>
</dbReference>
<dbReference type="InterPro" id="IPR006531">
    <property type="entry name" value="Gp5/Vgr_OB"/>
</dbReference>
<dbReference type="Pfam" id="PF04717">
    <property type="entry name" value="Phage_base_V"/>
    <property type="match status" value="1"/>
</dbReference>
<accession>A0ABZ0ENJ5</accession>
<dbReference type="InterPro" id="IPR018769">
    <property type="entry name" value="VgrG2_DUF2345"/>
</dbReference>
<evidence type="ECO:0000313" key="6">
    <source>
        <dbReference type="EMBL" id="WOD18754.1"/>
    </source>
</evidence>
<dbReference type="SUPFAM" id="SSF69279">
    <property type="entry name" value="Phage tail proteins"/>
    <property type="match status" value="2"/>
</dbReference>
<dbReference type="Gene3D" id="2.30.110.50">
    <property type="match status" value="1"/>
</dbReference>
<dbReference type="SUPFAM" id="SSF69349">
    <property type="entry name" value="Phage fibre proteins"/>
    <property type="match status" value="1"/>
</dbReference>
<feature type="domain" description="Gp5/Type VI secretion system Vgr protein OB-fold" evidence="3">
    <location>
        <begin position="409"/>
        <end position="480"/>
    </location>
</feature>
<evidence type="ECO:0000259" key="5">
    <source>
        <dbReference type="Pfam" id="PF13296"/>
    </source>
</evidence>
<dbReference type="Gene3D" id="2.40.50.230">
    <property type="entry name" value="Gp5 N-terminal domain"/>
    <property type="match status" value="1"/>
</dbReference>
<feature type="domain" description="Putative type VI secretion system Rhs element associated Vgr" evidence="5">
    <location>
        <begin position="502"/>
        <end position="610"/>
    </location>
</feature>
<dbReference type="RefSeq" id="WP_317020996.1">
    <property type="nucleotide sequence ID" value="NZ_CP136513.1"/>
</dbReference>
<evidence type="ECO:0000256" key="2">
    <source>
        <dbReference type="SAM" id="MobiDB-lite"/>
    </source>
</evidence>
<dbReference type="EMBL" id="CP136513">
    <property type="protein sequence ID" value="WOD18754.1"/>
    <property type="molecule type" value="Genomic_DNA"/>
</dbReference>
<dbReference type="Pfam" id="PF10106">
    <property type="entry name" value="DUF2345"/>
    <property type="match status" value="1"/>
</dbReference>